<protein>
    <submittedName>
        <fullName evidence="9">CSON002941 protein</fullName>
    </submittedName>
</protein>
<dbReference type="GO" id="GO:0000981">
    <property type="term" value="F:DNA-binding transcription factor activity, RNA polymerase II-specific"/>
    <property type="evidence" value="ECO:0007669"/>
    <property type="project" value="TreeGrafter"/>
</dbReference>
<keyword evidence="4" id="KW-0804">Transcription</keyword>
<name>A0A336LIN9_CULSO</name>
<evidence type="ECO:0000256" key="3">
    <source>
        <dbReference type="ARBA" id="ARBA00023125"/>
    </source>
</evidence>
<evidence type="ECO:0000256" key="2">
    <source>
        <dbReference type="ARBA" id="ARBA00023015"/>
    </source>
</evidence>
<comment type="subcellular location">
    <subcellularLocation>
        <location evidence="1">Nucleus</location>
    </subcellularLocation>
</comment>
<proteinExistence type="predicted"/>
<dbReference type="Pfam" id="PF00505">
    <property type="entry name" value="HMG_box"/>
    <property type="match status" value="1"/>
</dbReference>
<accession>A0A336LIN9</accession>
<dbReference type="PROSITE" id="PS50118">
    <property type="entry name" value="HMG_BOX_2"/>
    <property type="match status" value="1"/>
</dbReference>
<evidence type="ECO:0000256" key="5">
    <source>
        <dbReference type="ARBA" id="ARBA00023242"/>
    </source>
</evidence>
<dbReference type="InterPro" id="IPR050917">
    <property type="entry name" value="SOX_TF"/>
</dbReference>
<keyword evidence="2" id="KW-0805">Transcription regulation</keyword>
<dbReference type="GO" id="GO:0005634">
    <property type="term" value="C:nucleus"/>
    <property type="evidence" value="ECO:0007669"/>
    <property type="project" value="UniProtKB-SubCell"/>
</dbReference>
<dbReference type="VEuPathDB" id="VectorBase:CSON002941"/>
<dbReference type="InterPro" id="IPR036910">
    <property type="entry name" value="HMG_box_dom_sf"/>
</dbReference>
<dbReference type="FunFam" id="1.10.30.10:FF:000051">
    <property type="entry name" value="Transcription factor Sox-10"/>
    <property type="match status" value="1"/>
</dbReference>
<dbReference type="InterPro" id="IPR009071">
    <property type="entry name" value="HMG_box_dom"/>
</dbReference>
<dbReference type="PANTHER" id="PTHR45803">
    <property type="entry name" value="SOX100B"/>
    <property type="match status" value="1"/>
</dbReference>
<reference evidence="9" key="1">
    <citation type="submission" date="2018-07" db="EMBL/GenBank/DDBJ databases">
        <authorList>
            <person name="Quirk P.G."/>
            <person name="Krulwich T.A."/>
        </authorList>
    </citation>
    <scope>NUCLEOTIDE SEQUENCE</scope>
</reference>
<dbReference type="SMART" id="SM00398">
    <property type="entry name" value="HMG"/>
    <property type="match status" value="1"/>
</dbReference>
<evidence type="ECO:0000256" key="4">
    <source>
        <dbReference type="ARBA" id="ARBA00023163"/>
    </source>
</evidence>
<feature type="DNA-binding region" description="HMG box" evidence="6">
    <location>
        <begin position="86"/>
        <end position="154"/>
    </location>
</feature>
<keyword evidence="3 6" id="KW-0238">DNA-binding</keyword>
<evidence type="ECO:0000256" key="7">
    <source>
        <dbReference type="SAM" id="MobiDB-lite"/>
    </source>
</evidence>
<dbReference type="EMBL" id="UFQT01000014">
    <property type="protein sequence ID" value="SSX17716.1"/>
    <property type="molecule type" value="Genomic_DNA"/>
</dbReference>
<evidence type="ECO:0000259" key="8">
    <source>
        <dbReference type="PROSITE" id="PS50118"/>
    </source>
</evidence>
<evidence type="ECO:0000313" key="9">
    <source>
        <dbReference type="EMBL" id="SSX17716.1"/>
    </source>
</evidence>
<evidence type="ECO:0000256" key="1">
    <source>
        <dbReference type="ARBA" id="ARBA00004123"/>
    </source>
</evidence>
<keyword evidence="5 6" id="KW-0539">Nucleus</keyword>
<sequence>MESQVEMKIPSTIIQKPRTSTDKPVETLIVNNNISIKNNNKNKNKDTPKKEDELITSAVQKALSRYEWELIPAPSKSTSDRKKDHIKRPMNAFMVWAQAARKVMSKQYPHLQNSELSKSLGKLWKNLEDKDKRPFVEYAEKLRVTHKQEHPDYKYQPRRKKSKNSICTVDQTEIIPRNRGRTSRNKSGFVRNNNGNQAEMNVENDSNLLRSAEVTLINSIENCGLTFGMNEAVKKYESHKLESPSIQNSSSMMDNNPLTPPATPATNSLYGSMVRSSPSLRSTINAPTFNQLTSPHRDIFAEHSSSPSNDYSTTDQTSNTYIGSPKHHFNENTDAQRYYPPAFYPYSHYTNQLGNVHPSTNIPSNYNTQTINTSVCDSKQIEQYQNLHNEENQVQHSRKMIKSAILAYKPATTSSNSSNNNDNNNEKNILELDPVMSINDHYAPNINSNIQMFQNKQTTSSHYSPINSMTPNNLVENDNIPIINNSTNIYYHHPHLEHHNLSMYQNWPNYST</sequence>
<feature type="region of interest" description="Disordered" evidence="7">
    <location>
        <begin position="148"/>
        <end position="200"/>
    </location>
</feature>
<evidence type="ECO:0000256" key="6">
    <source>
        <dbReference type="PROSITE-ProRule" id="PRU00267"/>
    </source>
</evidence>
<feature type="compositionally biased region" description="Polar residues" evidence="7">
    <location>
        <begin position="190"/>
        <end position="200"/>
    </location>
</feature>
<organism evidence="9">
    <name type="scientific">Culicoides sonorensis</name>
    <name type="common">Biting midge</name>
    <dbReference type="NCBI Taxonomy" id="179676"/>
    <lineage>
        <taxon>Eukaryota</taxon>
        <taxon>Metazoa</taxon>
        <taxon>Ecdysozoa</taxon>
        <taxon>Arthropoda</taxon>
        <taxon>Hexapoda</taxon>
        <taxon>Insecta</taxon>
        <taxon>Pterygota</taxon>
        <taxon>Neoptera</taxon>
        <taxon>Endopterygota</taxon>
        <taxon>Diptera</taxon>
        <taxon>Nematocera</taxon>
        <taxon>Chironomoidea</taxon>
        <taxon>Ceratopogonidae</taxon>
        <taxon>Ceratopogoninae</taxon>
        <taxon>Culicoides</taxon>
        <taxon>Monoculicoides</taxon>
    </lineage>
</organism>
<feature type="domain" description="HMG box" evidence="8">
    <location>
        <begin position="86"/>
        <end position="154"/>
    </location>
</feature>
<dbReference type="PANTHER" id="PTHR45803:SF5">
    <property type="entry name" value="SOX100B"/>
    <property type="match status" value="1"/>
</dbReference>
<gene>
    <name evidence="9" type="primary">CSON002941</name>
</gene>
<dbReference type="Gene3D" id="1.10.30.10">
    <property type="entry name" value="High mobility group box domain"/>
    <property type="match status" value="1"/>
</dbReference>
<dbReference type="SUPFAM" id="SSF47095">
    <property type="entry name" value="HMG-box"/>
    <property type="match status" value="1"/>
</dbReference>
<dbReference type="AlphaFoldDB" id="A0A336LIN9"/>
<dbReference type="CDD" id="cd22031">
    <property type="entry name" value="HMG-box_SoxE"/>
    <property type="match status" value="1"/>
</dbReference>
<dbReference type="GO" id="GO:0000978">
    <property type="term" value="F:RNA polymerase II cis-regulatory region sequence-specific DNA binding"/>
    <property type="evidence" value="ECO:0007669"/>
    <property type="project" value="TreeGrafter"/>
</dbReference>